<dbReference type="AlphaFoldDB" id="A0A7M7NUX2"/>
<dbReference type="EnsemblMetazoa" id="XM_030986014">
    <property type="protein sequence ID" value="XP_030841874"/>
    <property type="gene ID" value="LOC115924162"/>
</dbReference>
<sequence length="213" mass="24442">FSFQARLVGCNFHWKQAVFRRVQAVGLTAAYTTDDATRTLLQKVMALPFLPLNEVVPAFQLLRQQSSTPPLDEVNVHTDITCRITIYAYIFQLFAYVETTWINGRTWPVGAWNVYGRSIRTNNCAEGYNHRLTVRAGGKSMGPYQLAALLFREAQLVDMTVRLVNRHLITRRQRQMTRTLQARVFRAWECHRTGDMTTPELLSVCARTYGQAP</sequence>
<accession>A0A7M7NUX2</accession>
<evidence type="ECO:0000313" key="2">
    <source>
        <dbReference type="Proteomes" id="UP000007110"/>
    </source>
</evidence>
<name>A0A7M7NUX2_STRPU</name>
<dbReference type="OMA" id="TTWINGR"/>
<proteinExistence type="predicted"/>
<reference evidence="2" key="1">
    <citation type="submission" date="2015-02" db="EMBL/GenBank/DDBJ databases">
        <title>Genome sequencing for Strongylocentrotus purpuratus.</title>
        <authorList>
            <person name="Murali S."/>
            <person name="Liu Y."/>
            <person name="Vee V."/>
            <person name="English A."/>
            <person name="Wang M."/>
            <person name="Skinner E."/>
            <person name="Han Y."/>
            <person name="Muzny D.M."/>
            <person name="Worley K.C."/>
            <person name="Gibbs R.A."/>
        </authorList>
    </citation>
    <scope>NUCLEOTIDE SEQUENCE</scope>
</reference>
<dbReference type="OrthoDB" id="10012778at2759"/>
<evidence type="ECO:0000313" key="1">
    <source>
        <dbReference type="EnsemblMetazoa" id="XP_030841874"/>
    </source>
</evidence>
<keyword evidence="2" id="KW-1185">Reference proteome</keyword>
<dbReference type="InParanoid" id="A0A7M7NUX2"/>
<dbReference type="KEGG" id="spu:115924162"/>
<dbReference type="GeneID" id="115924162"/>
<protein>
    <recommendedName>
        <fullName evidence="3">MULE transposase domain-containing protein</fullName>
    </recommendedName>
</protein>
<organism evidence="1 2">
    <name type="scientific">Strongylocentrotus purpuratus</name>
    <name type="common">Purple sea urchin</name>
    <dbReference type="NCBI Taxonomy" id="7668"/>
    <lineage>
        <taxon>Eukaryota</taxon>
        <taxon>Metazoa</taxon>
        <taxon>Echinodermata</taxon>
        <taxon>Eleutherozoa</taxon>
        <taxon>Echinozoa</taxon>
        <taxon>Echinoidea</taxon>
        <taxon>Euechinoidea</taxon>
        <taxon>Echinacea</taxon>
        <taxon>Camarodonta</taxon>
        <taxon>Echinidea</taxon>
        <taxon>Strongylocentrotidae</taxon>
        <taxon>Strongylocentrotus</taxon>
    </lineage>
</organism>
<dbReference type="Proteomes" id="UP000007110">
    <property type="component" value="Unassembled WGS sequence"/>
</dbReference>
<reference evidence="1" key="2">
    <citation type="submission" date="2021-01" db="UniProtKB">
        <authorList>
            <consortium name="EnsemblMetazoa"/>
        </authorList>
    </citation>
    <scope>IDENTIFICATION</scope>
</reference>
<evidence type="ECO:0008006" key="3">
    <source>
        <dbReference type="Google" id="ProtNLM"/>
    </source>
</evidence>
<dbReference type="RefSeq" id="XP_030841874.1">
    <property type="nucleotide sequence ID" value="XM_030986014.1"/>
</dbReference>